<gene>
    <name evidence="12" type="primary">znf704</name>
</gene>
<dbReference type="SMART" id="SM00355">
    <property type="entry name" value="ZnF_C2H2"/>
    <property type="match status" value="1"/>
</dbReference>
<feature type="compositionally biased region" description="Low complexity" evidence="10">
    <location>
        <begin position="243"/>
        <end position="252"/>
    </location>
</feature>
<evidence type="ECO:0000256" key="6">
    <source>
        <dbReference type="ARBA" id="ARBA00023125"/>
    </source>
</evidence>
<dbReference type="GO" id="GO:0003700">
    <property type="term" value="F:DNA-binding transcription factor activity"/>
    <property type="evidence" value="ECO:0007669"/>
    <property type="project" value="TreeGrafter"/>
</dbReference>
<feature type="region of interest" description="Disordered" evidence="10">
    <location>
        <begin position="1"/>
        <end position="58"/>
    </location>
</feature>
<evidence type="ECO:0000256" key="7">
    <source>
        <dbReference type="ARBA" id="ARBA00023163"/>
    </source>
</evidence>
<organism evidence="12 13">
    <name type="scientific">Salarias fasciatus</name>
    <name type="common">Jewelled blenny</name>
    <name type="synonym">Blennius fasciatus</name>
    <dbReference type="NCBI Taxonomy" id="181472"/>
    <lineage>
        <taxon>Eukaryota</taxon>
        <taxon>Metazoa</taxon>
        <taxon>Chordata</taxon>
        <taxon>Craniata</taxon>
        <taxon>Vertebrata</taxon>
        <taxon>Euteleostomi</taxon>
        <taxon>Actinopterygii</taxon>
        <taxon>Neopterygii</taxon>
        <taxon>Teleostei</taxon>
        <taxon>Neoteleostei</taxon>
        <taxon>Acanthomorphata</taxon>
        <taxon>Ovalentaria</taxon>
        <taxon>Blenniimorphae</taxon>
        <taxon>Blenniiformes</taxon>
        <taxon>Blennioidei</taxon>
        <taxon>Blenniidae</taxon>
        <taxon>Salariinae</taxon>
        <taxon>Salarias</taxon>
    </lineage>
</organism>
<evidence type="ECO:0000313" key="13">
    <source>
        <dbReference type="Proteomes" id="UP000472267"/>
    </source>
</evidence>
<keyword evidence="5" id="KW-0805">Transcription regulation</keyword>
<evidence type="ECO:0000256" key="1">
    <source>
        <dbReference type="ARBA" id="ARBA00004123"/>
    </source>
</evidence>
<dbReference type="AlphaFoldDB" id="A0A672I4A8"/>
<dbReference type="GO" id="GO:0000978">
    <property type="term" value="F:RNA polymerase II cis-regulatory region sequence-specific DNA binding"/>
    <property type="evidence" value="ECO:0007669"/>
    <property type="project" value="TreeGrafter"/>
</dbReference>
<name>A0A672I4A8_SALFA</name>
<dbReference type="PANTHER" id="PTHR13006:SF7">
    <property type="entry name" value="ZINC FINGER PROTEIN 704"/>
    <property type="match status" value="1"/>
</dbReference>
<dbReference type="InterPro" id="IPR052253">
    <property type="entry name" value="CR1/CR2-DNA-binding_regulator"/>
</dbReference>
<evidence type="ECO:0000256" key="10">
    <source>
        <dbReference type="SAM" id="MobiDB-lite"/>
    </source>
</evidence>
<feature type="region of interest" description="Disordered" evidence="10">
    <location>
        <begin position="70"/>
        <end position="173"/>
    </location>
</feature>
<keyword evidence="4" id="KW-0862">Zinc</keyword>
<dbReference type="InterPro" id="IPR013087">
    <property type="entry name" value="Znf_C2H2_type"/>
</dbReference>
<feature type="compositionally biased region" description="Low complexity" evidence="10">
    <location>
        <begin position="97"/>
        <end position="119"/>
    </location>
</feature>
<sequence>MEGGCLSPEAVEEQRLADGKRLSRDPDTRSVSLLEQKRKVVSSSIDVPHARRSEEEVDMDKVTAAMVLTSLSTSPLVRSPPVKVSEALSGSWKDNGSAGPFTPSSNSSSGGYWSWSAPSDQSNPSTPSPPLSADSFKPFRVPSLGGVGPGPAGPEDPSLDEQDGSSLLFDEPIPRKRKNSMKVMFKCLWKNCGKVLSTAAGIQRHIRTIHLGRNCDSDCSDGEEDFYYTEIKLNTDSVAEGLSSLSPVSPSVLSPPPPPQQPPDTKEPHAGGTTPLSRSAPSALYLIHTDHAYQATAPVSIPSSGSNLAGSACTSFTPTNSSSFSISWQSPPVTFTGNTVSPSKSQGFGEQRSQTIAVLSSPPRATTALSRKVRGEGKKCRKVYGMENRDMWCTACRWKKACQRFTD</sequence>
<keyword evidence="8" id="KW-0539">Nucleus</keyword>
<comment type="subcellular location">
    <subcellularLocation>
        <location evidence="1">Nucleus</location>
    </subcellularLocation>
</comment>
<dbReference type="PANTHER" id="PTHR13006">
    <property type="entry name" value="PAPILLOMAVIRUS REGULATORY FACTOR PRF-1"/>
    <property type="match status" value="1"/>
</dbReference>
<dbReference type="GO" id="GO:0005634">
    <property type="term" value="C:nucleus"/>
    <property type="evidence" value="ECO:0007669"/>
    <property type="project" value="UniProtKB-SubCell"/>
</dbReference>
<dbReference type="Proteomes" id="UP000472267">
    <property type="component" value="Chromosome 22"/>
</dbReference>
<feature type="region of interest" description="Disordered" evidence="10">
    <location>
        <begin position="243"/>
        <end position="278"/>
    </location>
</feature>
<accession>A0A672I4A8</accession>
<evidence type="ECO:0000256" key="5">
    <source>
        <dbReference type="ARBA" id="ARBA00023015"/>
    </source>
</evidence>
<keyword evidence="2" id="KW-0479">Metal-binding</keyword>
<dbReference type="PROSITE" id="PS50157">
    <property type="entry name" value="ZINC_FINGER_C2H2_2"/>
    <property type="match status" value="1"/>
</dbReference>
<keyword evidence="13" id="KW-1185">Reference proteome</keyword>
<evidence type="ECO:0000259" key="11">
    <source>
        <dbReference type="PROSITE" id="PS50157"/>
    </source>
</evidence>
<keyword evidence="6" id="KW-0238">DNA-binding</keyword>
<evidence type="ECO:0000256" key="2">
    <source>
        <dbReference type="ARBA" id="ARBA00022723"/>
    </source>
</evidence>
<evidence type="ECO:0000313" key="12">
    <source>
        <dbReference type="Ensembl" id="ENSSFAP00005036453.1"/>
    </source>
</evidence>
<dbReference type="GO" id="GO:0008270">
    <property type="term" value="F:zinc ion binding"/>
    <property type="evidence" value="ECO:0007669"/>
    <property type="project" value="UniProtKB-KW"/>
</dbReference>
<evidence type="ECO:0000256" key="8">
    <source>
        <dbReference type="ARBA" id="ARBA00023242"/>
    </source>
</evidence>
<feature type="compositionally biased region" description="Pro residues" evidence="10">
    <location>
        <begin position="253"/>
        <end position="262"/>
    </location>
</feature>
<keyword evidence="7" id="KW-0804">Transcription</keyword>
<evidence type="ECO:0000256" key="9">
    <source>
        <dbReference type="PROSITE-ProRule" id="PRU00042"/>
    </source>
</evidence>
<dbReference type="GO" id="GO:0006357">
    <property type="term" value="P:regulation of transcription by RNA polymerase II"/>
    <property type="evidence" value="ECO:0007669"/>
    <property type="project" value="TreeGrafter"/>
</dbReference>
<protein>
    <submittedName>
        <fullName evidence="12">Zinc finger protein 704-like</fullName>
    </submittedName>
</protein>
<dbReference type="Ensembl" id="ENSSFAT00005037815.1">
    <property type="protein sequence ID" value="ENSSFAP00005036453.1"/>
    <property type="gene ID" value="ENSSFAG00005018383.1"/>
</dbReference>
<feature type="domain" description="C2H2-type" evidence="11">
    <location>
        <begin position="185"/>
        <end position="215"/>
    </location>
</feature>
<reference evidence="12" key="1">
    <citation type="submission" date="2019-06" db="EMBL/GenBank/DDBJ databases">
        <authorList>
            <consortium name="Wellcome Sanger Institute Data Sharing"/>
        </authorList>
    </citation>
    <scope>NUCLEOTIDE SEQUENCE [LARGE SCALE GENOMIC DNA]</scope>
</reference>
<dbReference type="SMART" id="SM01366">
    <property type="entry name" value="c-clamp"/>
    <property type="match status" value="1"/>
</dbReference>
<evidence type="ECO:0000256" key="3">
    <source>
        <dbReference type="ARBA" id="ARBA00022771"/>
    </source>
</evidence>
<dbReference type="PROSITE" id="PS00028">
    <property type="entry name" value="ZINC_FINGER_C2H2_1"/>
    <property type="match status" value="1"/>
</dbReference>
<keyword evidence="3 9" id="KW-0863">Zinc-finger</keyword>
<evidence type="ECO:0000256" key="4">
    <source>
        <dbReference type="ARBA" id="ARBA00022833"/>
    </source>
</evidence>
<reference evidence="12" key="3">
    <citation type="submission" date="2025-09" db="UniProtKB">
        <authorList>
            <consortium name="Ensembl"/>
        </authorList>
    </citation>
    <scope>IDENTIFICATION</scope>
</reference>
<feature type="compositionally biased region" description="Basic and acidic residues" evidence="10">
    <location>
        <begin position="12"/>
        <end position="28"/>
    </location>
</feature>
<proteinExistence type="predicted"/>
<reference evidence="12" key="2">
    <citation type="submission" date="2025-08" db="UniProtKB">
        <authorList>
            <consortium name="Ensembl"/>
        </authorList>
    </citation>
    <scope>IDENTIFICATION</scope>
</reference>